<accession>A0ABU9ALE4</accession>
<dbReference type="Pfam" id="PF13439">
    <property type="entry name" value="Glyco_transf_4"/>
    <property type="match status" value="1"/>
</dbReference>
<dbReference type="RefSeq" id="WP_346103978.1">
    <property type="nucleotide sequence ID" value="NZ_BAAAOD010000028.1"/>
</dbReference>
<keyword evidence="1 4" id="KW-0328">Glycosyltransferase</keyword>
<name>A0ABU9ALE4_PSEA5</name>
<proteinExistence type="predicted"/>
<keyword evidence="5" id="KW-1185">Reference proteome</keyword>
<dbReference type="Proteomes" id="UP001367513">
    <property type="component" value="Unassembled WGS sequence"/>
</dbReference>
<gene>
    <name evidence="4" type="ORF">WG925_26265</name>
</gene>
<dbReference type="EC" id="2.4.-.-" evidence="4"/>
<keyword evidence="2 4" id="KW-0808">Transferase</keyword>
<organism evidence="4 5">
    <name type="scientific">Pseudonocardia alni subsp. carboxydivorans</name>
    <dbReference type="NCBI Taxonomy" id="415010"/>
    <lineage>
        <taxon>Bacteria</taxon>
        <taxon>Bacillati</taxon>
        <taxon>Actinomycetota</taxon>
        <taxon>Actinomycetes</taxon>
        <taxon>Pseudonocardiales</taxon>
        <taxon>Pseudonocardiaceae</taxon>
        <taxon>Pseudonocardia</taxon>
    </lineage>
</organism>
<sequence length="367" mass="39626">MRVLHVITGLDAGGAEQQLRLLLRHRQVETEVVALCNPGVVADGLRADGVPVHLVPMSGNTDVAAVLVLARLIRRGRFDVVHTHLYRACVYGRLAARLAGVRTIVATEHSLNGELIEGRPVDRPGVRGLYVATERLGRATVAVSADVAGRLREWGIPDQRITVLRNGTDVEGHRFDSSDRERVRRRYALPADRPVVGVVGRLEAPKRVDVLLDALPRLPGVTALVVGRGGERAALERRAREAGVADRVVFTGEVDDVAAHLSAMDVLASPSPEETFGLALLEAAASGLPVAYASGPVLDELADPRHVRVTPDRDTVATAVATLLDRPPDRRPAVGLDRFDVSRVAAELHALYLRLTDREPTPRKALS</sequence>
<evidence type="ECO:0000259" key="3">
    <source>
        <dbReference type="Pfam" id="PF13439"/>
    </source>
</evidence>
<evidence type="ECO:0000313" key="4">
    <source>
        <dbReference type="EMBL" id="MEK6467256.1"/>
    </source>
</evidence>
<dbReference type="EMBL" id="JBBPIX010000023">
    <property type="protein sequence ID" value="MEK6467256.1"/>
    <property type="molecule type" value="Genomic_DNA"/>
</dbReference>
<dbReference type="SUPFAM" id="SSF53756">
    <property type="entry name" value="UDP-Glycosyltransferase/glycogen phosphorylase"/>
    <property type="match status" value="1"/>
</dbReference>
<feature type="domain" description="Glycosyltransferase subfamily 4-like N-terminal" evidence="3">
    <location>
        <begin position="15"/>
        <end position="171"/>
    </location>
</feature>
<dbReference type="GO" id="GO:0016757">
    <property type="term" value="F:glycosyltransferase activity"/>
    <property type="evidence" value="ECO:0007669"/>
    <property type="project" value="UniProtKB-KW"/>
</dbReference>
<dbReference type="PANTHER" id="PTHR12526:SF635">
    <property type="entry name" value="GLYCOSYL TRANSFERASE GROUP 1"/>
    <property type="match status" value="1"/>
</dbReference>
<dbReference type="Pfam" id="PF13692">
    <property type="entry name" value="Glyco_trans_1_4"/>
    <property type="match status" value="1"/>
</dbReference>
<dbReference type="PANTHER" id="PTHR12526">
    <property type="entry name" value="GLYCOSYLTRANSFERASE"/>
    <property type="match status" value="1"/>
</dbReference>
<evidence type="ECO:0000256" key="2">
    <source>
        <dbReference type="ARBA" id="ARBA00022679"/>
    </source>
</evidence>
<reference evidence="4 5" key="1">
    <citation type="submission" date="2024-03" db="EMBL/GenBank/DDBJ databases">
        <title>Draft genome sequence of Pseudonocardia carboxydivorans JCM 14827.</title>
        <authorList>
            <person name="Duangmal K."/>
        </authorList>
    </citation>
    <scope>NUCLEOTIDE SEQUENCE [LARGE SCALE GENOMIC DNA]</scope>
    <source>
        <strain evidence="4 5">JCM 14827</strain>
    </source>
</reference>
<dbReference type="InterPro" id="IPR028098">
    <property type="entry name" value="Glyco_trans_4-like_N"/>
</dbReference>
<protein>
    <submittedName>
        <fullName evidence="4">Glycosyltransferase</fullName>
        <ecNumber evidence="4">2.4.-.-</ecNumber>
    </submittedName>
</protein>
<dbReference type="Gene3D" id="3.40.50.2000">
    <property type="entry name" value="Glycogen Phosphorylase B"/>
    <property type="match status" value="2"/>
</dbReference>
<evidence type="ECO:0000313" key="5">
    <source>
        <dbReference type="Proteomes" id="UP001367513"/>
    </source>
</evidence>
<evidence type="ECO:0000256" key="1">
    <source>
        <dbReference type="ARBA" id="ARBA00022676"/>
    </source>
</evidence>
<comment type="caution">
    <text evidence="4">The sequence shown here is derived from an EMBL/GenBank/DDBJ whole genome shotgun (WGS) entry which is preliminary data.</text>
</comment>